<dbReference type="EMBL" id="JBHTBX010000010">
    <property type="protein sequence ID" value="MFC7435742.1"/>
    <property type="molecule type" value="Genomic_DNA"/>
</dbReference>
<dbReference type="InterPro" id="IPR050965">
    <property type="entry name" value="UPF0336/Enoyl-CoA_hydratase"/>
</dbReference>
<dbReference type="InterPro" id="IPR029069">
    <property type="entry name" value="HotDog_dom_sf"/>
</dbReference>
<dbReference type="PANTHER" id="PTHR43437">
    <property type="entry name" value="HYDROXYACYL-THIOESTER DEHYDRATASE TYPE 2, MITOCHONDRIAL-RELATED"/>
    <property type="match status" value="1"/>
</dbReference>
<gene>
    <name evidence="2" type="ORF">ACFQNJ_14600</name>
</gene>
<name>A0ABW2RCA0_9BURK</name>
<dbReference type="PRINTS" id="PR01483">
    <property type="entry name" value="FASYNTHASE"/>
</dbReference>
<protein>
    <submittedName>
        <fullName evidence="2">MaoC/PaaZ C-terminal domain-containing protein</fullName>
    </submittedName>
</protein>
<proteinExistence type="predicted"/>
<feature type="domain" description="MaoC-like" evidence="1">
    <location>
        <begin position="19"/>
        <end position="113"/>
    </location>
</feature>
<dbReference type="SUPFAM" id="SSF54637">
    <property type="entry name" value="Thioesterase/thiol ester dehydrase-isomerase"/>
    <property type="match status" value="1"/>
</dbReference>
<comment type="caution">
    <text evidence="2">The sequence shown here is derived from an EMBL/GenBank/DDBJ whole genome shotgun (WGS) entry which is preliminary data.</text>
</comment>
<sequence>MSDWLENHTIDEIVLGQKARLLRTLRREDILAFAAVSGDVNPAHLDPEYAAGTVFHGVIAHGMWGGALISALLGTVFPGPGTIYLEQQLRFSRPVHLGDTLTVEVVVIAIDEKHRHLDLDCHVRNQHEEVVISGLARVLAPRDKLRIPRPPLPGLQVTDEGAATQSA</sequence>
<reference evidence="3" key="1">
    <citation type="journal article" date="2019" name="Int. J. Syst. Evol. Microbiol.">
        <title>The Global Catalogue of Microorganisms (GCM) 10K type strain sequencing project: providing services to taxonomists for standard genome sequencing and annotation.</title>
        <authorList>
            <consortium name="The Broad Institute Genomics Platform"/>
            <consortium name="The Broad Institute Genome Sequencing Center for Infectious Disease"/>
            <person name="Wu L."/>
            <person name="Ma J."/>
        </authorList>
    </citation>
    <scope>NUCLEOTIDE SEQUENCE [LARGE SCALE GENOMIC DNA]</scope>
    <source>
        <strain evidence="3">CCUG 54518</strain>
    </source>
</reference>
<dbReference type="InterPro" id="IPR003965">
    <property type="entry name" value="Fatty_acid_synthase"/>
</dbReference>
<dbReference type="Gene3D" id="3.10.129.10">
    <property type="entry name" value="Hotdog Thioesterase"/>
    <property type="match status" value="1"/>
</dbReference>
<dbReference type="RefSeq" id="WP_382258891.1">
    <property type="nucleotide sequence ID" value="NZ_JBHTBX010000010.1"/>
</dbReference>
<dbReference type="InterPro" id="IPR002539">
    <property type="entry name" value="MaoC-like_dom"/>
</dbReference>
<organism evidence="2 3">
    <name type="scientific">Hydrogenophaga bisanensis</name>
    <dbReference type="NCBI Taxonomy" id="439611"/>
    <lineage>
        <taxon>Bacteria</taxon>
        <taxon>Pseudomonadati</taxon>
        <taxon>Pseudomonadota</taxon>
        <taxon>Betaproteobacteria</taxon>
        <taxon>Burkholderiales</taxon>
        <taxon>Comamonadaceae</taxon>
        <taxon>Hydrogenophaga</taxon>
    </lineage>
</organism>
<keyword evidence="3" id="KW-1185">Reference proteome</keyword>
<dbReference type="Proteomes" id="UP001596495">
    <property type="component" value="Unassembled WGS sequence"/>
</dbReference>
<dbReference type="CDD" id="cd03449">
    <property type="entry name" value="R_hydratase"/>
    <property type="match status" value="1"/>
</dbReference>
<evidence type="ECO:0000313" key="3">
    <source>
        <dbReference type="Proteomes" id="UP001596495"/>
    </source>
</evidence>
<evidence type="ECO:0000313" key="2">
    <source>
        <dbReference type="EMBL" id="MFC7435742.1"/>
    </source>
</evidence>
<evidence type="ECO:0000259" key="1">
    <source>
        <dbReference type="Pfam" id="PF01575"/>
    </source>
</evidence>
<dbReference type="Pfam" id="PF01575">
    <property type="entry name" value="MaoC_dehydratas"/>
    <property type="match status" value="1"/>
</dbReference>
<dbReference type="PANTHER" id="PTHR43437:SF3">
    <property type="entry name" value="HYDROXYACYL-THIOESTER DEHYDRATASE TYPE 2, MITOCHONDRIAL"/>
    <property type="match status" value="1"/>
</dbReference>
<accession>A0ABW2RCA0</accession>